<reference evidence="1" key="1">
    <citation type="submission" date="2014-11" db="EMBL/GenBank/DDBJ databases">
        <authorList>
            <person name="Amaro Gonzalez C."/>
        </authorList>
    </citation>
    <scope>NUCLEOTIDE SEQUENCE</scope>
</reference>
<dbReference type="EMBL" id="GBXM01052504">
    <property type="protein sequence ID" value="JAH56073.1"/>
    <property type="molecule type" value="Transcribed_RNA"/>
</dbReference>
<evidence type="ECO:0000313" key="1">
    <source>
        <dbReference type="EMBL" id="JAH56073.1"/>
    </source>
</evidence>
<organism evidence="1">
    <name type="scientific">Anguilla anguilla</name>
    <name type="common">European freshwater eel</name>
    <name type="synonym">Muraena anguilla</name>
    <dbReference type="NCBI Taxonomy" id="7936"/>
    <lineage>
        <taxon>Eukaryota</taxon>
        <taxon>Metazoa</taxon>
        <taxon>Chordata</taxon>
        <taxon>Craniata</taxon>
        <taxon>Vertebrata</taxon>
        <taxon>Euteleostomi</taxon>
        <taxon>Actinopterygii</taxon>
        <taxon>Neopterygii</taxon>
        <taxon>Teleostei</taxon>
        <taxon>Anguilliformes</taxon>
        <taxon>Anguillidae</taxon>
        <taxon>Anguilla</taxon>
    </lineage>
</organism>
<accession>A0A0E9TTK0</accession>
<name>A0A0E9TTK0_ANGAN</name>
<proteinExistence type="predicted"/>
<reference evidence="1" key="2">
    <citation type="journal article" date="2015" name="Fish Shellfish Immunol.">
        <title>Early steps in the European eel (Anguilla anguilla)-Vibrio vulnificus interaction in the gills: Role of the RtxA13 toxin.</title>
        <authorList>
            <person name="Callol A."/>
            <person name="Pajuelo D."/>
            <person name="Ebbesson L."/>
            <person name="Teles M."/>
            <person name="MacKenzie S."/>
            <person name="Amaro C."/>
        </authorList>
    </citation>
    <scope>NUCLEOTIDE SEQUENCE</scope>
</reference>
<dbReference type="AlphaFoldDB" id="A0A0E9TTK0"/>
<protein>
    <submittedName>
        <fullName evidence="1">Uncharacterized protein</fullName>
    </submittedName>
</protein>
<sequence>MYYDKLTRPPLWPEFLILDKPISTRCEKIKVPQLPFSTDEGLKCKIYFWFKHNPS</sequence>